<gene>
    <name evidence="2" type="ORF">BFS30_24825</name>
</gene>
<evidence type="ECO:0008006" key="4">
    <source>
        <dbReference type="Google" id="ProtNLM"/>
    </source>
</evidence>
<accession>A0A1D7QN59</accession>
<sequence length="208" mass="22998">MNRKALFLLLFAGIQLATQSITIAQTTNNRPAAGVEKNQYKINFLMPGLGFEHGLSDKITIGANLGVSPVTYERKLKLANGTEKNESVLMGALQLEAQGRYYYNLNKRARKGLNTSGNSGNYFALSSCASRNLFTLYDEGKKKNGSAETNNNIMPDKYSYNVGLLWGLQRTYNNLFLNLEAGVIYQMGNGQNTFAPGLNLKAGYILFR</sequence>
<name>A0A1D7QN59_9SPHI</name>
<dbReference type="AlphaFoldDB" id="A0A1D7QN59"/>
<evidence type="ECO:0000313" key="2">
    <source>
        <dbReference type="EMBL" id="AOM80102.1"/>
    </source>
</evidence>
<feature type="chain" id="PRO_5009098978" description="Outer membrane protein beta-barrel domain-containing protein" evidence="1">
    <location>
        <begin position="18"/>
        <end position="208"/>
    </location>
</feature>
<dbReference type="OrthoDB" id="883248at2"/>
<dbReference type="EMBL" id="CP017141">
    <property type="protein sequence ID" value="AOM80102.1"/>
    <property type="molecule type" value="Genomic_DNA"/>
</dbReference>
<feature type="signal peptide" evidence="1">
    <location>
        <begin position="1"/>
        <end position="17"/>
    </location>
</feature>
<dbReference type="Proteomes" id="UP000094313">
    <property type="component" value="Chromosome"/>
</dbReference>
<reference evidence="2 3" key="1">
    <citation type="submission" date="2016-08" db="EMBL/GenBank/DDBJ databases">
        <authorList>
            <person name="Seilhamer J.J."/>
        </authorList>
    </citation>
    <scope>NUCLEOTIDE SEQUENCE [LARGE SCALE GENOMIC DNA]</scope>
    <source>
        <strain evidence="2 3">DX4</strain>
    </source>
</reference>
<dbReference type="KEGG" id="psty:BFS30_24825"/>
<proteinExistence type="predicted"/>
<organism evidence="2 3">
    <name type="scientific">Pedobacter steynii</name>
    <dbReference type="NCBI Taxonomy" id="430522"/>
    <lineage>
        <taxon>Bacteria</taxon>
        <taxon>Pseudomonadati</taxon>
        <taxon>Bacteroidota</taxon>
        <taxon>Sphingobacteriia</taxon>
        <taxon>Sphingobacteriales</taxon>
        <taxon>Sphingobacteriaceae</taxon>
        <taxon>Pedobacter</taxon>
    </lineage>
</organism>
<protein>
    <recommendedName>
        <fullName evidence="4">Outer membrane protein beta-barrel domain-containing protein</fullName>
    </recommendedName>
</protein>
<dbReference type="RefSeq" id="WP_069381764.1">
    <property type="nucleotide sequence ID" value="NZ_CP017141.1"/>
</dbReference>
<keyword evidence="1" id="KW-0732">Signal</keyword>
<keyword evidence="3" id="KW-1185">Reference proteome</keyword>
<evidence type="ECO:0000313" key="3">
    <source>
        <dbReference type="Proteomes" id="UP000094313"/>
    </source>
</evidence>
<evidence type="ECO:0000256" key="1">
    <source>
        <dbReference type="SAM" id="SignalP"/>
    </source>
</evidence>